<gene>
    <name evidence="1" type="ORF">CLPUN_25020</name>
</gene>
<comment type="caution">
    <text evidence="1">The sequence shown here is derived from an EMBL/GenBank/DDBJ whole genome shotgun (WGS) entry which is preliminary data.</text>
</comment>
<dbReference type="AlphaFoldDB" id="A0A1S8TH10"/>
<protein>
    <submittedName>
        <fullName evidence="1">Uncharacterized protein</fullName>
    </submittedName>
</protein>
<dbReference type="EMBL" id="LZZM01000159">
    <property type="protein sequence ID" value="OOM76976.1"/>
    <property type="molecule type" value="Genomic_DNA"/>
</dbReference>
<keyword evidence="2" id="KW-1185">Reference proteome</keyword>
<accession>A0A1S8TH10</accession>
<reference evidence="1 2" key="1">
    <citation type="submission" date="2016-05" db="EMBL/GenBank/DDBJ databases">
        <title>Microbial solvent formation.</title>
        <authorList>
            <person name="Poehlein A."/>
            <person name="Montoya Solano J.D."/>
            <person name="Flitsch S."/>
            <person name="Krabben P."/>
            <person name="Duerre P."/>
            <person name="Daniel R."/>
        </authorList>
    </citation>
    <scope>NUCLEOTIDE SEQUENCE [LARGE SCALE GENOMIC DNA]</scope>
    <source>
        <strain evidence="1 2">DSM 2619</strain>
    </source>
</reference>
<dbReference type="Proteomes" id="UP000190890">
    <property type="component" value="Unassembled WGS sequence"/>
</dbReference>
<proteinExistence type="predicted"/>
<evidence type="ECO:0000313" key="1">
    <source>
        <dbReference type="EMBL" id="OOM76976.1"/>
    </source>
</evidence>
<evidence type="ECO:0000313" key="2">
    <source>
        <dbReference type="Proteomes" id="UP000190890"/>
    </source>
</evidence>
<sequence length="39" mass="4870">MLDLKELGFRIYNSNRPAQVPYDRKKFIKVTYLWVHEWN</sequence>
<organism evidence="1 2">
    <name type="scientific">Clostridium puniceum</name>
    <dbReference type="NCBI Taxonomy" id="29367"/>
    <lineage>
        <taxon>Bacteria</taxon>
        <taxon>Bacillati</taxon>
        <taxon>Bacillota</taxon>
        <taxon>Clostridia</taxon>
        <taxon>Eubacteriales</taxon>
        <taxon>Clostridiaceae</taxon>
        <taxon>Clostridium</taxon>
    </lineage>
</organism>
<name>A0A1S8TH10_9CLOT</name>